<organism evidence="1 2">
    <name type="scientific">Desulfonispora thiosulfatigenes DSM 11270</name>
    <dbReference type="NCBI Taxonomy" id="656914"/>
    <lineage>
        <taxon>Bacteria</taxon>
        <taxon>Bacillati</taxon>
        <taxon>Bacillota</taxon>
        <taxon>Clostridia</taxon>
        <taxon>Eubacteriales</taxon>
        <taxon>Peptococcaceae</taxon>
        <taxon>Desulfonispora</taxon>
    </lineage>
</organism>
<evidence type="ECO:0000313" key="2">
    <source>
        <dbReference type="Proteomes" id="UP000192731"/>
    </source>
</evidence>
<dbReference type="AlphaFoldDB" id="A0A1W1UYC2"/>
<dbReference type="STRING" id="656914.SAMN00017405_1665"/>
<dbReference type="EMBL" id="FWWT01000012">
    <property type="protein sequence ID" value="SMB85751.1"/>
    <property type="molecule type" value="Genomic_DNA"/>
</dbReference>
<accession>A0A1W1UYC2</accession>
<proteinExistence type="predicted"/>
<dbReference type="Proteomes" id="UP000192731">
    <property type="component" value="Unassembled WGS sequence"/>
</dbReference>
<protein>
    <submittedName>
        <fullName evidence="1">Uncharacterized protein</fullName>
    </submittedName>
</protein>
<gene>
    <name evidence="1" type="ORF">SAMN00017405_1665</name>
</gene>
<keyword evidence="2" id="KW-1185">Reference proteome</keyword>
<name>A0A1W1UYC2_DESTI</name>
<evidence type="ECO:0000313" key="1">
    <source>
        <dbReference type="EMBL" id="SMB85751.1"/>
    </source>
</evidence>
<sequence>MDSRYVKEFQERLVLHKLLKEVTKKIKQEKA</sequence>
<reference evidence="1 2" key="1">
    <citation type="submission" date="2017-04" db="EMBL/GenBank/DDBJ databases">
        <authorList>
            <person name="Afonso C.L."/>
            <person name="Miller P.J."/>
            <person name="Scott M.A."/>
            <person name="Spackman E."/>
            <person name="Goraichik I."/>
            <person name="Dimitrov K.M."/>
            <person name="Suarez D.L."/>
            <person name="Swayne D.E."/>
        </authorList>
    </citation>
    <scope>NUCLEOTIDE SEQUENCE [LARGE SCALE GENOMIC DNA]</scope>
    <source>
        <strain evidence="1 2">DSM 11270</strain>
    </source>
</reference>